<comment type="subcellular location">
    <subcellularLocation>
        <location evidence="1">Cytoplasm</location>
        <location evidence="1">Nucleoid</location>
    </subcellularLocation>
</comment>
<keyword evidence="7" id="KW-1185">Reference proteome</keyword>
<gene>
    <name evidence="6" type="ORF">X805_37600</name>
</gene>
<dbReference type="STRING" id="34103.SAMN05421778_101288"/>
<dbReference type="EMBL" id="AZRA01000123">
    <property type="protein sequence ID" value="KDB50625.1"/>
    <property type="molecule type" value="Genomic_DNA"/>
</dbReference>
<comment type="caution">
    <text evidence="6">The sequence shown here is derived from an EMBL/GenBank/DDBJ whole genome shotgun (WGS) entry which is preliminary data.</text>
</comment>
<dbReference type="PANTHER" id="PTHR38103">
    <property type="entry name" value="RECOMBINATION-ASSOCIATED PROTEIN RDGC"/>
    <property type="match status" value="1"/>
</dbReference>
<dbReference type="GO" id="GO:0043590">
    <property type="term" value="C:bacterial nucleoid"/>
    <property type="evidence" value="ECO:0007669"/>
    <property type="project" value="TreeGrafter"/>
</dbReference>
<evidence type="ECO:0000256" key="1">
    <source>
        <dbReference type="ARBA" id="ARBA00004453"/>
    </source>
</evidence>
<evidence type="ECO:0000256" key="5">
    <source>
        <dbReference type="ARBA" id="ARBA00023172"/>
    </source>
</evidence>
<evidence type="ECO:0000256" key="4">
    <source>
        <dbReference type="ARBA" id="ARBA00022490"/>
    </source>
</evidence>
<keyword evidence="5" id="KW-0233">DNA recombination</keyword>
<comment type="similarity">
    <text evidence="2">Belongs to the RdgC family.</text>
</comment>
<protein>
    <recommendedName>
        <fullName evidence="3">Recombination-associated protein RdgC</fullName>
    </recommendedName>
</protein>
<evidence type="ECO:0000256" key="3">
    <source>
        <dbReference type="ARBA" id="ARBA00022296"/>
    </source>
</evidence>
<proteinExistence type="inferred from homology"/>
<dbReference type="PANTHER" id="PTHR38103:SF1">
    <property type="entry name" value="RECOMBINATION-ASSOCIATED PROTEIN RDGC"/>
    <property type="match status" value="1"/>
</dbReference>
<dbReference type="Proteomes" id="UP000026714">
    <property type="component" value="Unassembled WGS sequence"/>
</dbReference>
<accession>A0A059KGZ2</accession>
<organism evidence="6 7">
    <name type="scientific">Sphaerotilus natans subsp. natans DSM 6575</name>
    <dbReference type="NCBI Taxonomy" id="1286631"/>
    <lineage>
        <taxon>Bacteria</taxon>
        <taxon>Pseudomonadati</taxon>
        <taxon>Pseudomonadota</taxon>
        <taxon>Betaproteobacteria</taxon>
        <taxon>Burkholderiales</taxon>
        <taxon>Sphaerotilaceae</taxon>
        <taxon>Sphaerotilus</taxon>
    </lineage>
</organism>
<sequence>MKNPKFNPKAITVWMLDSLPSIEQINAAAQEFVAKGCQGLATESIGLTKVPGVVCNLVEDISGVWLMHARKERRILPGSVVQARADEMAEKFERETGMKPGKKMRKSLKDDALAELIPKAFVRASVIPMWISVKHRMLFIATTSSKLSDELLTILSGCMPGVRMKQMSHAVAPHKVAALMADMMGGESPANLVADRCCQLSGTVGDKVSVVTIKDAALSSEPITDLLSAGQHPTRLKMTWNERLTFTLTNDLKLTGLKMSGVIPSDIDPKDIAGYLTIINAELAQAVADLSAALGFELDSIYPEA</sequence>
<dbReference type="GO" id="GO:0003690">
    <property type="term" value="F:double-stranded DNA binding"/>
    <property type="evidence" value="ECO:0007669"/>
    <property type="project" value="TreeGrafter"/>
</dbReference>
<evidence type="ECO:0000313" key="7">
    <source>
        <dbReference type="Proteomes" id="UP000026714"/>
    </source>
</evidence>
<dbReference type="GO" id="GO:0000018">
    <property type="term" value="P:regulation of DNA recombination"/>
    <property type="evidence" value="ECO:0007669"/>
    <property type="project" value="TreeGrafter"/>
</dbReference>
<keyword evidence="4" id="KW-0963">Cytoplasm</keyword>
<reference evidence="6 7" key="1">
    <citation type="journal article" date="2014" name="FEMS Microbiol. Ecol.">
        <title>Sphaerotilus natans encrusted with nanoball-shaped Fe(III) oxide minerals formed by nitrate-reducing mixotrophic Fe(II) oxidation.</title>
        <authorList>
            <person name="Park S."/>
            <person name="Kim D.H."/>
            <person name="Lee J.H."/>
            <person name="Hur H.G."/>
        </authorList>
    </citation>
    <scope>NUCLEOTIDE SEQUENCE [LARGE SCALE GENOMIC DNA]</scope>
    <source>
        <strain evidence="6 7">DSM 6575</strain>
    </source>
</reference>
<dbReference type="AlphaFoldDB" id="A0A059KGZ2"/>
<dbReference type="eggNOG" id="COG2974">
    <property type="taxonomic scope" value="Bacteria"/>
</dbReference>
<evidence type="ECO:0000313" key="6">
    <source>
        <dbReference type="EMBL" id="KDB50625.1"/>
    </source>
</evidence>
<dbReference type="RefSeq" id="WP_037485365.1">
    <property type="nucleotide sequence ID" value="NZ_AZRA01000123.1"/>
</dbReference>
<dbReference type="GO" id="GO:0006310">
    <property type="term" value="P:DNA recombination"/>
    <property type="evidence" value="ECO:0007669"/>
    <property type="project" value="UniProtKB-KW"/>
</dbReference>
<dbReference type="InterPro" id="IPR007476">
    <property type="entry name" value="RdgC"/>
</dbReference>
<dbReference type="Pfam" id="PF04381">
    <property type="entry name" value="RdgC"/>
    <property type="match status" value="1"/>
</dbReference>
<name>A0A059KGZ2_9BURK</name>
<evidence type="ECO:0000256" key="2">
    <source>
        <dbReference type="ARBA" id="ARBA00008657"/>
    </source>
</evidence>